<keyword evidence="4" id="KW-1185">Reference proteome</keyword>
<sequence length="379" mass="43188">MDVLFKRCAGLDVHSESIVACVLIENENSEITKEIETFGTLTKDLFHLLKWLEDHKVSHIAMESTGIYWKPVYNILEDFFDITLANAQRIKNVPGRKTDVSDAEWIAKLLRHGLIEKSFVPPEDIRQLRDLTRYRKKLMNHITAEKNRIQKVLEASNIKLATVISDVFGASGRKLLAHLISQGYIDEADVEQKIHKRMVHKKKQVTDSLFGTLNDHQLFLIKQSWDHIVYLEKSIQEIDERIDQILINYQEEIDLLDSIPGVNREVATVLIAEMGVNMEQFPTAKHLASWAGLAPGNHESAGKRKSTKTVKGNPHMKSVLCEAAWAASRSRNTLLAAKYWSLASKRGKKKALIAIGRRMLSIAYRILIDKAPYKEMLTN</sequence>
<dbReference type="AlphaFoldDB" id="A0A8J8KE45"/>
<dbReference type="InterPro" id="IPR047650">
    <property type="entry name" value="Transpos_IS110"/>
</dbReference>
<accession>A0A8J8KE45</accession>
<evidence type="ECO:0000259" key="2">
    <source>
        <dbReference type="Pfam" id="PF02371"/>
    </source>
</evidence>
<dbReference type="GO" id="GO:0003677">
    <property type="term" value="F:DNA binding"/>
    <property type="evidence" value="ECO:0007669"/>
    <property type="project" value="InterPro"/>
</dbReference>
<gene>
    <name evidence="3" type="ORF">HR057_06490</name>
</gene>
<feature type="domain" description="Transposase IS116/IS110/IS902 C-terminal" evidence="2">
    <location>
        <begin position="254"/>
        <end position="337"/>
    </location>
</feature>
<proteinExistence type="predicted"/>
<dbReference type="GO" id="GO:0006313">
    <property type="term" value="P:DNA transposition"/>
    <property type="evidence" value="ECO:0007669"/>
    <property type="project" value="InterPro"/>
</dbReference>
<name>A0A8J8KE45_9BACI</name>
<dbReference type="InterPro" id="IPR002525">
    <property type="entry name" value="Transp_IS110-like_N"/>
</dbReference>
<dbReference type="PANTHER" id="PTHR33055:SF15">
    <property type="entry name" value="TRANSPOSASE-RELATED"/>
    <property type="match status" value="1"/>
</dbReference>
<dbReference type="Pfam" id="PF02371">
    <property type="entry name" value="Transposase_20"/>
    <property type="match status" value="1"/>
</dbReference>
<evidence type="ECO:0000259" key="1">
    <source>
        <dbReference type="Pfam" id="PF01548"/>
    </source>
</evidence>
<dbReference type="Proteomes" id="UP000625804">
    <property type="component" value="Unassembled WGS sequence"/>
</dbReference>
<dbReference type="GO" id="GO:0004803">
    <property type="term" value="F:transposase activity"/>
    <property type="evidence" value="ECO:0007669"/>
    <property type="project" value="InterPro"/>
</dbReference>
<reference evidence="3" key="1">
    <citation type="submission" date="2020-06" db="EMBL/GenBank/DDBJ databases">
        <title>A novel thermopfilic bacterium from Erzurum, Turkey.</title>
        <authorList>
            <person name="Adiguzel A."/>
            <person name="Ay H."/>
            <person name="Baltaci M.O."/>
        </authorList>
    </citation>
    <scope>NUCLEOTIDE SEQUENCE</scope>
    <source>
        <strain evidence="3">P2</strain>
    </source>
</reference>
<comment type="caution">
    <text evidence="3">The sequence shown here is derived from an EMBL/GenBank/DDBJ whole genome shotgun (WGS) entry which is preliminary data.</text>
</comment>
<dbReference type="EMBL" id="JABTTE010000006">
    <property type="protein sequence ID" value="NSL51415.1"/>
    <property type="molecule type" value="Genomic_DNA"/>
</dbReference>
<dbReference type="NCBIfam" id="NF033542">
    <property type="entry name" value="transpos_IS110"/>
    <property type="match status" value="1"/>
</dbReference>
<feature type="domain" description="Transposase IS110-like N-terminal" evidence="1">
    <location>
        <begin position="9"/>
        <end position="155"/>
    </location>
</feature>
<organism evidence="3 4">
    <name type="scientific">Calidifontibacillus erzurumensis</name>
    <dbReference type="NCBI Taxonomy" id="2741433"/>
    <lineage>
        <taxon>Bacteria</taxon>
        <taxon>Bacillati</taxon>
        <taxon>Bacillota</taxon>
        <taxon>Bacilli</taxon>
        <taxon>Bacillales</taxon>
        <taxon>Bacillaceae</taxon>
        <taxon>Calidifontibacillus/Schinkia group</taxon>
        <taxon>Calidifontibacillus</taxon>
    </lineage>
</organism>
<dbReference type="RefSeq" id="WP_173730621.1">
    <property type="nucleotide sequence ID" value="NZ_JABTTE010000006.1"/>
</dbReference>
<evidence type="ECO:0000313" key="4">
    <source>
        <dbReference type="Proteomes" id="UP000625804"/>
    </source>
</evidence>
<dbReference type="InterPro" id="IPR003346">
    <property type="entry name" value="Transposase_20"/>
</dbReference>
<dbReference type="PANTHER" id="PTHR33055">
    <property type="entry name" value="TRANSPOSASE FOR INSERTION SEQUENCE ELEMENT IS1111A"/>
    <property type="match status" value="1"/>
</dbReference>
<dbReference type="Pfam" id="PF01548">
    <property type="entry name" value="DEDD_Tnp_IS110"/>
    <property type="match status" value="1"/>
</dbReference>
<evidence type="ECO:0000313" key="3">
    <source>
        <dbReference type="EMBL" id="NSL51415.1"/>
    </source>
</evidence>
<protein>
    <submittedName>
        <fullName evidence="3">IS110 family transposase</fullName>
    </submittedName>
</protein>